<evidence type="ECO:0000313" key="2">
    <source>
        <dbReference type="Proteomes" id="UP000597656"/>
    </source>
</evidence>
<comment type="caution">
    <text evidence="1">The sequence shown here is derived from an EMBL/GenBank/DDBJ whole genome shotgun (WGS) entry which is preliminary data.</text>
</comment>
<accession>A0ABQ2ISN0</accession>
<gene>
    <name evidence="1" type="ORF">GCM10011609_86190</name>
</gene>
<evidence type="ECO:0000313" key="1">
    <source>
        <dbReference type="EMBL" id="GGN29283.1"/>
    </source>
</evidence>
<protein>
    <submittedName>
        <fullName evidence="1">Uncharacterized protein</fullName>
    </submittedName>
</protein>
<dbReference type="Proteomes" id="UP000597656">
    <property type="component" value="Unassembled WGS sequence"/>
</dbReference>
<proteinExistence type="predicted"/>
<keyword evidence="2" id="KW-1185">Reference proteome</keyword>
<dbReference type="EMBL" id="BMNC01000030">
    <property type="protein sequence ID" value="GGN29283.1"/>
    <property type="molecule type" value="Genomic_DNA"/>
</dbReference>
<name>A0ABQ2ISN0_9PSEU</name>
<reference evidence="2" key="1">
    <citation type="journal article" date="2019" name="Int. J. Syst. Evol. Microbiol.">
        <title>The Global Catalogue of Microorganisms (GCM) 10K type strain sequencing project: providing services to taxonomists for standard genome sequencing and annotation.</title>
        <authorList>
            <consortium name="The Broad Institute Genomics Platform"/>
            <consortium name="The Broad Institute Genome Sequencing Center for Infectious Disease"/>
            <person name="Wu L."/>
            <person name="Ma J."/>
        </authorList>
    </citation>
    <scope>NUCLEOTIDE SEQUENCE [LARGE SCALE GENOMIC DNA]</scope>
    <source>
        <strain evidence="2">CGMCC 4.7319</strain>
    </source>
</reference>
<dbReference type="RefSeq" id="WP_189160627.1">
    <property type="nucleotide sequence ID" value="NZ_BMNC01000030.1"/>
</dbReference>
<sequence length="128" mass="14334">MSDKLLQEQAADLLLRYARGKILMADAVTEIVTLTKRREVLDDIELQEMLDKIKAAHDASRLKTHPHGPWAGLRLQAAIAGLVKVGKHFGRLRFVRDTYYTHCLGLPPYKVDGGTTTDMPGLRSVPDR</sequence>
<organism evidence="1 2">
    <name type="scientific">Lentzea pudingi</name>
    <dbReference type="NCBI Taxonomy" id="1789439"/>
    <lineage>
        <taxon>Bacteria</taxon>
        <taxon>Bacillati</taxon>
        <taxon>Actinomycetota</taxon>
        <taxon>Actinomycetes</taxon>
        <taxon>Pseudonocardiales</taxon>
        <taxon>Pseudonocardiaceae</taxon>
        <taxon>Lentzea</taxon>
    </lineage>
</organism>